<name>A0A835XFM4_9CHLO</name>
<dbReference type="OrthoDB" id="543726at2759"/>
<keyword evidence="2" id="KW-1185">Reference proteome</keyword>
<dbReference type="Proteomes" id="UP000612055">
    <property type="component" value="Unassembled WGS sequence"/>
</dbReference>
<dbReference type="EMBL" id="JAEHOE010000399">
    <property type="protein sequence ID" value="KAG2481883.1"/>
    <property type="molecule type" value="Genomic_DNA"/>
</dbReference>
<sequence length="256" mass="26704">MGGDDSWQAESGLIKSVATPLVSQEGSCFYTKTLPSLCPPVSGYPTAYSDHVGDDIGKKASIADAAAACNADVACKGFNNLGYYKNRLYPTEASSLCLCPPISGYSSQANADHLGDDIGRKANSGEAATACSLDPNCRGCQNIPGYTVQANVDHWVDDIGKASSGAAASLACNADDTCKGFNSLGWYKHEVAPAFVSDYCLCAFVPGYSAKAFADHAANMWDAASACNADVACKGFNSGGWYKFNVVPNIASDFCL</sequence>
<comment type="caution">
    <text evidence="1">The sequence shown here is derived from an EMBL/GenBank/DDBJ whole genome shotgun (WGS) entry which is preliminary data.</text>
</comment>
<proteinExistence type="predicted"/>
<evidence type="ECO:0000313" key="2">
    <source>
        <dbReference type="Proteomes" id="UP000612055"/>
    </source>
</evidence>
<accession>A0A835XFM4</accession>
<dbReference type="AlphaFoldDB" id="A0A835XFM4"/>
<protein>
    <submittedName>
        <fullName evidence="1">Uncharacterized protein</fullName>
    </submittedName>
</protein>
<evidence type="ECO:0000313" key="1">
    <source>
        <dbReference type="EMBL" id="KAG2481883.1"/>
    </source>
</evidence>
<organism evidence="1 2">
    <name type="scientific">Edaphochlamys debaryana</name>
    <dbReference type="NCBI Taxonomy" id="47281"/>
    <lineage>
        <taxon>Eukaryota</taxon>
        <taxon>Viridiplantae</taxon>
        <taxon>Chlorophyta</taxon>
        <taxon>core chlorophytes</taxon>
        <taxon>Chlorophyceae</taxon>
        <taxon>CS clade</taxon>
        <taxon>Chlamydomonadales</taxon>
        <taxon>Chlamydomonadales incertae sedis</taxon>
        <taxon>Edaphochlamys</taxon>
    </lineage>
</organism>
<reference evidence="1" key="1">
    <citation type="journal article" date="2020" name="bioRxiv">
        <title>Comparative genomics of Chlamydomonas.</title>
        <authorList>
            <person name="Craig R.J."/>
            <person name="Hasan A.R."/>
            <person name="Ness R.W."/>
            <person name="Keightley P.D."/>
        </authorList>
    </citation>
    <scope>NUCLEOTIDE SEQUENCE</scope>
    <source>
        <strain evidence="1">CCAP 11/70</strain>
    </source>
</reference>
<gene>
    <name evidence="1" type="ORF">HYH03_019155</name>
</gene>